<sequence length="100" mass="11181">MATASSTFSKPLLPNNHHDHNNHHLILLRNAQSPWRIPTVRSPWHRIRPPIRSFSLPVSAEEAPATNPSGPYTSSTTRVTGNKLPYVPIHSFKGLYPTPL</sequence>
<evidence type="ECO:0000313" key="2">
    <source>
        <dbReference type="Proteomes" id="UP001234297"/>
    </source>
</evidence>
<proteinExistence type="predicted"/>
<keyword evidence="2" id="KW-1185">Reference proteome</keyword>
<dbReference type="EMBL" id="CM056818">
    <property type="protein sequence ID" value="KAJ8621612.1"/>
    <property type="molecule type" value="Genomic_DNA"/>
</dbReference>
<comment type="caution">
    <text evidence="1">The sequence shown here is derived from an EMBL/GenBank/DDBJ whole genome shotgun (WGS) entry which is preliminary data.</text>
</comment>
<dbReference type="Proteomes" id="UP001234297">
    <property type="component" value="Chromosome 10"/>
</dbReference>
<name>A0ACC2KKG3_PERAE</name>
<accession>A0ACC2KKG3</accession>
<evidence type="ECO:0000313" key="1">
    <source>
        <dbReference type="EMBL" id="KAJ8621612.1"/>
    </source>
</evidence>
<gene>
    <name evidence="1" type="ORF">MRB53_030141</name>
</gene>
<protein>
    <submittedName>
        <fullName evidence="1">Uncharacterized protein</fullName>
    </submittedName>
</protein>
<reference evidence="1 2" key="1">
    <citation type="journal article" date="2022" name="Hortic Res">
        <title>A haplotype resolved chromosomal level avocado genome allows analysis of novel avocado genes.</title>
        <authorList>
            <person name="Nath O."/>
            <person name="Fletcher S.J."/>
            <person name="Hayward A."/>
            <person name="Shaw L.M."/>
            <person name="Masouleh A.K."/>
            <person name="Furtado A."/>
            <person name="Henry R.J."/>
            <person name="Mitter N."/>
        </authorList>
    </citation>
    <scope>NUCLEOTIDE SEQUENCE [LARGE SCALE GENOMIC DNA]</scope>
    <source>
        <strain evidence="2">cv. Hass</strain>
    </source>
</reference>
<organism evidence="1 2">
    <name type="scientific">Persea americana</name>
    <name type="common">Avocado</name>
    <dbReference type="NCBI Taxonomy" id="3435"/>
    <lineage>
        <taxon>Eukaryota</taxon>
        <taxon>Viridiplantae</taxon>
        <taxon>Streptophyta</taxon>
        <taxon>Embryophyta</taxon>
        <taxon>Tracheophyta</taxon>
        <taxon>Spermatophyta</taxon>
        <taxon>Magnoliopsida</taxon>
        <taxon>Magnoliidae</taxon>
        <taxon>Laurales</taxon>
        <taxon>Lauraceae</taxon>
        <taxon>Persea</taxon>
    </lineage>
</organism>